<accession>A0A0K2T0M7</accession>
<dbReference type="AlphaFoldDB" id="A0A0K2T0M7"/>
<sequence length="100" mass="11877">IIKSTYDLINSVIIFLHLISLGRPGFIGLNNWNLVIFVKTQHWRRGWNQDHMTSLLWYRRQMMCIYLYKNDDESLISYLPRRRKGRPKKAPGTLVTREGG</sequence>
<name>A0A0K2T0M7_LEPSM</name>
<dbReference type="EMBL" id="HACA01002228">
    <property type="protein sequence ID" value="CDW19589.1"/>
    <property type="molecule type" value="Transcribed_RNA"/>
</dbReference>
<organism evidence="1">
    <name type="scientific">Lepeophtheirus salmonis</name>
    <name type="common">Salmon louse</name>
    <name type="synonym">Caligus salmonis</name>
    <dbReference type="NCBI Taxonomy" id="72036"/>
    <lineage>
        <taxon>Eukaryota</taxon>
        <taxon>Metazoa</taxon>
        <taxon>Ecdysozoa</taxon>
        <taxon>Arthropoda</taxon>
        <taxon>Crustacea</taxon>
        <taxon>Multicrustacea</taxon>
        <taxon>Hexanauplia</taxon>
        <taxon>Copepoda</taxon>
        <taxon>Siphonostomatoida</taxon>
        <taxon>Caligidae</taxon>
        <taxon>Lepeophtheirus</taxon>
    </lineage>
</organism>
<feature type="non-terminal residue" evidence="1">
    <location>
        <position position="1"/>
    </location>
</feature>
<proteinExistence type="predicted"/>
<reference evidence="1" key="1">
    <citation type="submission" date="2014-05" db="EMBL/GenBank/DDBJ databases">
        <authorList>
            <person name="Chronopoulou M."/>
        </authorList>
    </citation>
    <scope>NUCLEOTIDE SEQUENCE</scope>
    <source>
        <tissue evidence="1">Whole organism</tissue>
    </source>
</reference>
<protein>
    <submittedName>
        <fullName evidence="1">Uncharacterized protein</fullName>
    </submittedName>
</protein>
<evidence type="ECO:0000313" key="1">
    <source>
        <dbReference type="EMBL" id="CDW19589.1"/>
    </source>
</evidence>